<keyword evidence="6" id="KW-1185">Reference proteome</keyword>
<dbReference type="Proteomes" id="UP001610728">
    <property type="component" value="Unassembled WGS sequence"/>
</dbReference>
<feature type="compositionally biased region" description="Basic and acidic residues" evidence="3">
    <location>
        <begin position="593"/>
        <end position="602"/>
    </location>
</feature>
<feature type="region of interest" description="Disordered" evidence="3">
    <location>
        <begin position="591"/>
        <end position="1021"/>
    </location>
</feature>
<feature type="domain" description="SH3" evidence="4">
    <location>
        <begin position="457"/>
        <end position="518"/>
    </location>
</feature>
<reference evidence="5 6" key="1">
    <citation type="submission" date="2020-05" db="EMBL/GenBank/DDBJ databases">
        <title>Ceratocystis lukuohia genome.</title>
        <authorList>
            <person name="Harrington T.C."/>
            <person name="Kim K."/>
            <person name="Mayers C.G."/>
        </authorList>
    </citation>
    <scope>NUCLEOTIDE SEQUENCE [LARGE SCALE GENOMIC DNA]</scope>
    <source>
        <strain evidence="5 6">C4212</strain>
    </source>
</reference>
<feature type="compositionally biased region" description="Polar residues" evidence="3">
    <location>
        <begin position="304"/>
        <end position="317"/>
    </location>
</feature>
<feature type="compositionally biased region" description="Basic and acidic residues" evidence="3">
    <location>
        <begin position="723"/>
        <end position="735"/>
    </location>
</feature>
<comment type="caution">
    <text evidence="5">The sequence shown here is derived from an EMBL/GenBank/DDBJ whole genome shotgun (WGS) entry which is preliminary data.</text>
</comment>
<dbReference type="PROSITE" id="PS50002">
    <property type="entry name" value="SH3"/>
    <property type="match status" value="1"/>
</dbReference>
<feature type="compositionally biased region" description="Basic and acidic residues" evidence="3">
    <location>
        <begin position="763"/>
        <end position="788"/>
    </location>
</feature>
<feature type="region of interest" description="Disordered" evidence="3">
    <location>
        <begin position="105"/>
        <end position="142"/>
    </location>
</feature>
<feature type="compositionally biased region" description="Basic and acidic residues" evidence="3">
    <location>
        <begin position="179"/>
        <end position="189"/>
    </location>
</feature>
<feature type="compositionally biased region" description="Acidic residues" evidence="3">
    <location>
        <begin position="205"/>
        <end position="222"/>
    </location>
</feature>
<feature type="compositionally biased region" description="Low complexity" evidence="3">
    <location>
        <begin position="165"/>
        <end position="178"/>
    </location>
</feature>
<feature type="compositionally biased region" description="Polar residues" evidence="3">
    <location>
        <begin position="866"/>
        <end position="904"/>
    </location>
</feature>
<evidence type="ECO:0000256" key="1">
    <source>
        <dbReference type="ARBA" id="ARBA00022443"/>
    </source>
</evidence>
<feature type="compositionally biased region" description="Basic and acidic residues" evidence="3">
    <location>
        <begin position="659"/>
        <end position="670"/>
    </location>
</feature>
<feature type="compositionally biased region" description="Polar residues" evidence="3">
    <location>
        <begin position="671"/>
        <end position="682"/>
    </location>
</feature>
<evidence type="ECO:0000313" key="6">
    <source>
        <dbReference type="Proteomes" id="UP001610728"/>
    </source>
</evidence>
<dbReference type="EMBL" id="JABSNW010000004">
    <property type="protein sequence ID" value="KAL2888038.1"/>
    <property type="molecule type" value="Genomic_DNA"/>
</dbReference>
<evidence type="ECO:0000256" key="2">
    <source>
        <dbReference type="PROSITE-ProRule" id="PRU00192"/>
    </source>
</evidence>
<protein>
    <submittedName>
        <fullName evidence="5">Tip elongation aberrant protein Tea4</fullName>
    </submittedName>
</protein>
<accession>A0ABR4MID3</accession>
<feature type="compositionally biased region" description="Polar residues" evidence="3">
    <location>
        <begin position="997"/>
        <end position="1007"/>
    </location>
</feature>
<feature type="compositionally biased region" description="Basic and acidic residues" evidence="3">
    <location>
        <begin position="701"/>
        <end position="711"/>
    </location>
</feature>
<evidence type="ECO:0000313" key="5">
    <source>
        <dbReference type="EMBL" id="KAL2888038.1"/>
    </source>
</evidence>
<feature type="compositionally biased region" description="Polar residues" evidence="3">
    <location>
        <begin position="791"/>
        <end position="809"/>
    </location>
</feature>
<dbReference type="InterPro" id="IPR001452">
    <property type="entry name" value="SH3_domain"/>
</dbReference>
<feature type="compositionally biased region" description="Polar residues" evidence="3">
    <location>
        <begin position="921"/>
        <end position="935"/>
    </location>
</feature>
<dbReference type="Gene3D" id="2.30.30.40">
    <property type="entry name" value="SH3 Domains"/>
    <property type="match status" value="1"/>
</dbReference>
<feature type="region of interest" description="Disordered" evidence="3">
    <location>
        <begin position="298"/>
        <end position="319"/>
    </location>
</feature>
<organism evidence="5 6">
    <name type="scientific">Ceratocystis lukuohia</name>
    <dbReference type="NCBI Taxonomy" id="2019550"/>
    <lineage>
        <taxon>Eukaryota</taxon>
        <taxon>Fungi</taxon>
        <taxon>Dikarya</taxon>
        <taxon>Ascomycota</taxon>
        <taxon>Pezizomycotina</taxon>
        <taxon>Sordariomycetes</taxon>
        <taxon>Hypocreomycetidae</taxon>
        <taxon>Microascales</taxon>
        <taxon>Ceratocystidaceae</taxon>
        <taxon>Ceratocystis</taxon>
    </lineage>
</organism>
<feature type="compositionally biased region" description="Low complexity" evidence="3">
    <location>
        <begin position="975"/>
        <end position="991"/>
    </location>
</feature>
<keyword evidence="1 2" id="KW-0728">SH3 domain</keyword>
<dbReference type="SMART" id="SM00326">
    <property type="entry name" value="SH3"/>
    <property type="match status" value="1"/>
</dbReference>
<dbReference type="InterPro" id="IPR053039">
    <property type="entry name" value="Polarity_Bud-Selection_Reg"/>
</dbReference>
<evidence type="ECO:0000256" key="3">
    <source>
        <dbReference type="SAM" id="MobiDB-lite"/>
    </source>
</evidence>
<dbReference type="InterPro" id="IPR036028">
    <property type="entry name" value="SH3-like_dom_sf"/>
</dbReference>
<feature type="compositionally biased region" description="Low complexity" evidence="3">
    <location>
        <begin position="1008"/>
        <end position="1021"/>
    </location>
</feature>
<dbReference type="PANTHER" id="PTHR47775">
    <property type="entry name" value="BUD SITE SELECTION PROTEIN 14"/>
    <property type="match status" value="1"/>
</dbReference>
<evidence type="ECO:0000259" key="4">
    <source>
        <dbReference type="PROSITE" id="PS50002"/>
    </source>
</evidence>
<proteinExistence type="predicted"/>
<feature type="region of interest" description="Disordered" evidence="3">
    <location>
        <begin position="163"/>
        <end position="243"/>
    </location>
</feature>
<dbReference type="GeneID" id="98118151"/>
<dbReference type="PANTHER" id="PTHR47775:SF1">
    <property type="entry name" value="BUD SITE SELECTION PROTEIN 14"/>
    <property type="match status" value="1"/>
</dbReference>
<gene>
    <name evidence="5" type="ORF">HOO65_040375</name>
</gene>
<feature type="compositionally biased region" description="Low complexity" evidence="3">
    <location>
        <begin position="855"/>
        <end position="865"/>
    </location>
</feature>
<dbReference type="RefSeq" id="XP_070859218.1">
    <property type="nucleotide sequence ID" value="XM_071002480.1"/>
</dbReference>
<sequence>MLLKPKQLNNSQHAMQARHVLLLLCSPPLPSPSSPVPYFLLALHLSAGSAQPFPVACPDTLRFLFLVLTLRKRESFVLQLPQDLLYGAVVPGKNYLGGSNQPTVSLVQQQQQQPNRPARLRPQSLQAPSQNQTRRDPRISWSNGTTAASAVDLQQFADDLTSSISFDGTSSKNSSSTSETKDSRGRTMEQEDALAIAQNGGTVEYSDDEAHDGADQDLDDDLMDRISSSPSIEDGLSHPPKYPLSPIRNRQAIHREQKHGYLSGQLCKTPLYPGFVRNVSPYPARIARSISSGNSCSIPDASAASRSVPQRGNSSSRYPIDDYATDVASLHTKDPHDVIPTCHYRTIMHGPFIKDIGPFDVSRQPRHGAANMLGNHAYNGYEESCYFSDASAQPLFLILEEDEEEEETFLGDLNENESPAPNSKDRIISVVETLDNNSCTIPNDWDIENLHYNSEDIDFDFVYALHTFVATVEGQANAVKGEPMMLLDDSNSYWWLVRVVKDSTIGYLPAEHIETPTERLARLNKHRNLDLSAPMLGDQPEPTRSKPSLRAGILRRRKSVAFAAPTYVDYEKEYSDESDPEDEAEALFAQQRAEAKKQREEKEANDEAAAAKSEEAAVEDETAKVKPLITTKKEAAVTTDPLDLVSSESESEEDADLSDLSKSEKDDGISRSRNGTVRNTDSFFKDDSVETKKITLTPNLLRDDNSSRESTESGSIRQGFSLDKLEKDSPTDKKEDKKKKDKKEKDKKPGGLRGFFSRKDKKKSVDEDNESLGKRSMDTIDSREREGADGENNSPTPEGRTTPQRTLSGNKLHKHQPRDDMNSVGTGAPKYVAEAPRNDVSNVPPASMRIVETEQQQQQVAQKAQRINNRASMVLQTDRTGPMGTLSTNLASISESPVSSNTPDSRLEKEGGLGIIGEEQVASQKPEPSTQTSPTDRAVSPPSLEVSDKQTPIMPVSPVDESPPTPTGPPALVADSSSQDDQSISPSSSPDLMGTDESGSTRQTTHGSAASDSRSSAASNVSSWNDINLRSFFETSSDVRDMLVVVYDKSEVVPAGPEHPIAGPLFREQNAKLAEITTQLDHMLGDWLARKQRLRGSI</sequence>
<name>A0ABR4MID3_9PEZI</name>
<feature type="compositionally biased region" description="Basic and acidic residues" evidence="3">
    <location>
        <begin position="683"/>
        <end position="693"/>
    </location>
</feature>
<dbReference type="SUPFAM" id="SSF50044">
    <property type="entry name" value="SH3-domain"/>
    <property type="match status" value="1"/>
</dbReference>
<feature type="compositionally biased region" description="Polar residues" evidence="3">
    <location>
        <begin position="123"/>
        <end position="132"/>
    </location>
</feature>